<organism evidence="1 2">
    <name type="scientific">Venturia nashicola</name>
    <dbReference type="NCBI Taxonomy" id="86259"/>
    <lineage>
        <taxon>Eukaryota</taxon>
        <taxon>Fungi</taxon>
        <taxon>Dikarya</taxon>
        <taxon>Ascomycota</taxon>
        <taxon>Pezizomycotina</taxon>
        <taxon>Dothideomycetes</taxon>
        <taxon>Pleosporomycetidae</taxon>
        <taxon>Venturiales</taxon>
        <taxon>Venturiaceae</taxon>
        <taxon>Venturia</taxon>
    </lineage>
</organism>
<protein>
    <submittedName>
        <fullName evidence="1">Uncharacterized protein</fullName>
    </submittedName>
</protein>
<dbReference type="AlphaFoldDB" id="A0A4Z1NMT4"/>
<keyword evidence="2" id="KW-1185">Reference proteome</keyword>
<name>A0A4Z1NMT4_9PEZI</name>
<evidence type="ECO:0000313" key="1">
    <source>
        <dbReference type="EMBL" id="TID14071.1"/>
    </source>
</evidence>
<accession>A0A4Z1NMT4</accession>
<evidence type="ECO:0000313" key="2">
    <source>
        <dbReference type="Proteomes" id="UP000298493"/>
    </source>
</evidence>
<dbReference type="EMBL" id="SNSC02000024">
    <property type="protein sequence ID" value="TID14071.1"/>
    <property type="molecule type" value="Genomic_DNA"/>
</dbReference>
<dbReference type="Proteomes" id="UP000298493">
    <property type="component" value="Unassembled WGS sequence"/>
</dbReference>
<proteinExistence type="predicted"/>
<gene>
    <name evidence="1" type="ORF">E6O75_ATG07303</name>
</gene>
<comment type="caution">
    <text evidence="1">The sequence shown here is derived from an EMBL/GenBank/DDBJ whole genome shotgun (WGS) entry which is preliminary data.</text>
</comment>
<sequence>MPYEFGRRWPWEKCCCCGKEGFQSHIVHERNCFAGYTRIFDKRNHPRGEEMASTYSQRMSQAWNEHDLRAYAYFDRVLDFSRLIGVTSSRLLVVGDFAFGEDAEDLVLRRQKGWGMRKTYRRAGGSASNADSIESDAATGGDGLCYSIDVPETVLGEGGGEEGAGDEFETHFV</sequence>
<reference evidence="1 2" key="1">
    <citation type="submission" date="2019-04" db="EMBL/GenBank/DDBJ databases">
        <title>High contiguity whole genome sequence and gene annotation resource for two Venturia nashicola isolates.</title>
        <authorList>
            <person name="Prokchorchik M."/>
            <person name="Won K."/>
            <person name="Lee Y."/>
            <person name="Choi E.D."/>
            <person name="Segonzac C."/>
            <person name="Sohn K.H."/>
        </authorList>
    </citation>
    <scope>NUCLEOTIDE SEQUENCE [LARGE SCALE GENOMIC DNA]</scope>
    <source>
        <strain evidence="1 2">PRI2</strain>
    </source>
</reference>